<comment type="caution">
    <text evidence="14">The sequence shown here is derived from an EMBL/GenBank/DDBJ whole genome shotgun (WGS) entry which is preliminary data.</text>
</comment>
<dbReference type="InterPro" id="IPR006197">
    <property type="entry name" value="Peptidase_S24_LexA"/>
</dbReference>
<sequence>MTDFAEKLREYMDATEISQTKLSRITGINKSSICEYLSGSYEPKQKNVLKIAAALNIPPEYFWGMKIVSSEKKGNTASVKKVPLIGSIAAGKPILAVQDFDEYIPCSDFVKADFCLRVAGDSMINARIYDGDIVFIHEQADVNDGEIAAVLVDDSATLKRIYKYGNMIQLRAENPKYKPMEFNQGNCSDVRILGKAVALLGRVL</sequence>
<evidence type="ECO:0000256" key="6">
    <source>
        <dbReference type="ARBA" id="ARBA00022813"/>
    </source>
</evidence>
<dbReference type="InterPro" id="IPR036286">
    <property type="entry name" value="LexA/Signal_pep-like_sf"/>
</dbReference>
<dbReference type="PROSITE" id="PS50943">
    <property type="entry name" value="HTH_CROC1"/>
    <property type="match status" value="1"/>
</dbReference>
<evidence type="ECO:0000256" key="8">
    <source>
        <dbReference type="ARBA" id="ARBA00023125"/>
    </source>
</evidence>
<dbReference type="InterPro" id="IPR010982">
    <property type="entry name" value="Lambda_DNA-bd_dom_sf"/>
</dbReference>
<gene>
    <name evidence="14" type="ORF">J2S01_000112</name>
</gene>
<keyword evidence="10" id="KW-0234">DNA repair</keyword>
<evidence type="ECO:0000256" key="5">
    <source>
        <dbReference type="ARBA" id="ARBA00022801"/>
    </source>
</evidence>
<dbReference type="SMART" id="SM00530">
    <property type="entry name" value="HTH_XRE"/>
    <property type="match status" value="1"/>
</dbReference>
<keyword evidence="15" id="KW-1185">Reference proteome</keyword>
<dbReference type="InterPro" id="IPR015927">
    <property type="entry name" value="Peptidase_S24_S26A/B/C"/>
</dbReference>
<dbReference type="SUPFAM" id="SSF47413">
    <property type="entry name" value="lambda repressor-like DNA-binding domains"/>
    <property type="match status" value="1"/>
</dbReference>
<dbReference type="SUPFAM" id="SSF51306">
    <property type="entry name" value="LexA/Signal peptidase"/>
    <property type="match status" value="1"/>
</dbReference>
<keyword evidence="6 12" id="KW-0068">Autocatalytic cleavage</keyword>
<dbReference type="GO" id="GO:0004252">
    <property type="term" value="F:serine-type endopeptidase activity"/>
    <property type="evidence" value="ECO:0007669"/>
    <property type="project" value="UniProtKB-EC"/>
</dbReference>
<dbReference type="NCBIfam" id="TIGR00498">
    <property type="entry name" value="lexA"/>
    <property type="match status" value="1"/>
</dbReference>
<keyword evidence="2" id="KW-0678">Repressor</keyword>
<keyword evidence="5 12" id="KW-0378">Hydrolase</keyword>
<keyword evidence="11" id="KW-0742">SOS response</keyword>
<evidence type="ECO:0000256" key="2">
    <source>
        <dbReference type="ARBA" id="ARBA00022491"/>
    </source>
</evidence>
<evidence type="ECO:0000259" key="13">
    <source>
        <dbReference type="PROSITE" id="PS50943"/>
    </source>
</evidence>
<keyword evidence="7" id="KW-0805">Transcription regulation</keyword>
<evidence type="ECO:0000256" key="10">
    <source>
        <dbReference type="ARBA" id="ARBA00023204"/>
    </source>
</evidence>
<feature type="domain" description="HTH cro/C1-type" evidence="13">
    <location>
        <begin position="8"/>
        <end position="62"/>
    </location>
</feature>
<proteinExistence type="inferred from homology"/>
<dbReference type="Pfam" id="PF00717">
    <property type="entry name" value="Peptidase_S24"/>
    <property type="match status" value="1"/>
</dbReference>
<evidence type="ECO:0000256" key="9">
    <source>
        <dbReference type="ARBA" id="ARBA00023163"/>
    </source>
</evidence>
<evidence type="ECO:0000256" key="7">
    <source>
        <dbReference type="ARBA" id="ARBA00023015"/>
    </source>
</evidence>
<dbReference type="InterPro" id="IPR006200">
    <property type="entry name" value="LexA"/>
</dbReference>
<evidence type="ECO:0000256" key="3">
    <source>
        <dbReference type="ARBA" id="ARBA00022705"/>
    </source>
</evidence>
<evidence type="ECO:0000256" key="12">
    <source>
        <dbReference type="RuleBase" id="RU003991"/>
    </source>
</evidence>
<evidence type="ECO:0000256" key="1">
    <source>
        <dbReference type="ARBA" id="ARBA00007484"/>
    </source>
</evidence>
<evidence type="ECO:0000313" key="14">
    <source>
        <dbReference type="EMBL" id="MDQ0202427.1"/>
    </source>
</evidence>
<dbReference type="PANTHER" id="PTHR33516:SF2">
    <property type="entry name" value="LEXA REPRESSOR-RELATED"/>
    <property type="match status" value="1"/>
</dbReference>
<dbReference type="Gene3D" id="1.10.260.40">
    <property type="entry name" value="lambda repressor-like DNA-binding domains"/>
    <property type="match status" value="1"/>
</dbReference>
<dbReference type="CDD" id="cd06529">
    <property type="entry name" value="S24_LexA-like"/>
    <property type="match status" value="1"/>
</dbReference>
<dbReference type="PANTHER" id="PTHR33516">
    <property type="entry name" value="LEXA REPRESSOR"/>
    <property type="match status" value="1"/>
</dbReference>
<evidence type="ECO:0000313" key="15">
    <source>
        <dbReference type="Proteomes" id="UP001239167"/>
    </source>
</evidence>
<dbReference type="InterPro" id="IPR001387">
    <property type="entry name" value="Cro/C1-type_HTH"/>
</dbReference>
<keyword evidence="9" id="KW-0804">Transcription</keyword>
<keyword evidence="8" id="KW-0238">DNA-binding</keyword>
<dbReference type="CDD" id="cd00093">
    <property type="entry name" value="HTH_XRE"/>
    <property type="match status" value="1"/>
</dbReference>
<dbReference type="Pfam" id="PF01381">
    <property type="entry name" value="HTH_3"/>
    <property type="match status" value="1"/>
</dbReference>
<dbReference type="EMBL" id="JAUSUE010000001">
    <property type="protein sequence ID" value="MDQ0202427.1"/>
    <property type="molecule type" value="Genomic_DNA"/>
</dbReference>
<keyword evidence="4" id="KW-0227">DNA damage</keyword>
<dbReference type="EC" id="3.4.21.88" evidence="14"/>
<keyword evidence="3" id="KW-0235">DNA replication</keyword>
<evidence type="ECO:0000256" key="11">
    <source>
        <dbReference type="ARBA" id="ARBA00023236"/>
    </source>
</evidence>
<dbReference type="InterPro" id="IPR039418">
    <property type="entry name" value="LexA-like"/>
</dbReference>
<evidence type="ECO:0000256" key="4">
    <source>
        <dbReference type="ARBA" id="ARBA00022763"/>
    </source>
</evidence>
<name>A0ABT9Y3N6_9FIRM</name>
<dbReference type="RefSeq" id="WP_196605834.1">
    <property type="nucleotide sequence ID" value="NZ_CP116940.1"/>
</dbReference>
<organism evidence="14 15">
    <name type="scientific">Pectinatus haikarae</name>
    <dbReference type="NCBI Taxonomy" id="349096"/>
    <lineage>
        <taxon>Bacteria</taxon>
        <taxon>Bacillati</taxon>
        <taxon>Bacillota</taxon>
        <taxon>Negativicutes</taxon>
        <taxon>Selenomonadales</taxon>
        <taxon>Selenomonadaceae</taxon>
        <taxon>Pectinatus</taxon>
    </lineage>
</organism>
<accession>A0ABT9Y3N6</accession>
<dbReference type="Gene3D" id="2.10.109.10">
    <property type="entry name" value="Umud Fragment, subunit A"/>
    <property type="match status" value="1"/>
</dbReference>
<dbReference type="Proteomes" id="UP001239167">
    <property type="component" value="Unassembled WGS sequence"/>
</dbReference>
<dbReference type="PRINTS" id="PR00726">
    <property type="entry name" value="LEXASERPTASE"/>
</dbReference>
<comment type="similarity">
    <text evidence="1 12">Belongs to the peptidase S24 family.</text>
</comment>
<reference evidence="14 15" key="1">
    <citation type="submission" date="2023-07" db="EMBL/GenBank/DDBJ databases">
        <title>Genomic Encyclopedia of Type Strains, Phase IV (KMG-IV): sequencing the most valuable type-strain genomes for metagenomic binning, comparative biology and taxonomic classification.</title>
        <authorList>
            <person name="Goeker M."/>
        </authorList>
    </citation>
    <scope>NUCLEOTIDE SEQUENCE [LARGE SCALE GENOMIC DNA]</scope>
    <source>
        <strain evidence="14 15">DSM 16980</strain>
    </source>
</reference>
<dbReference type="InterPro" id="IPR050077">
    <property type="entry name" value="LexA_repressor"/>
</dbReference>
<protein>
    <submittedName>
        <fullName evidence="14">Repressor LexA</fullName>
        <ecNumber evidence="14">3.4.21.88</ecNumber>
    </submittedName>
</protein>